<proteinExistence type="predicted"/>
<evidence type="ECO:0000256" key="1">
    <source>
        <dbReference type="SAM" id="MobiDB-lite"/>
    </source>
</evidence>
<protein>
    <submittedName>
        <fullName evidence="4">Uncharacterized protein</fullName>
    </submittedName>
</protein>
<name>A0ABV6A1Y7_9PSEU</name>
<feature type="transmembrane region" description="Helical" evidence="2">
    <location>
        <begin position="307"/>
        <end position="326"/>
    </location>
</feature>
<dbReference type="RefSeq" id="WP_377855336.1">
    <property type="nucleotide sequence ID" value="NZ_JBHLZU010000018.1"/>
</dbReference>
<feature type="region of interest" description="Disordered" evidence="1">
    <location>
        <begin position="165"/>
        <end position="226"/>
    </location>
</feature>
<keyword evidence="2" id="KW-0812">Transmembrane</keyword>
<keyword evidence="3" id="KW-0732">Signal</keyword>
<comment type="caution">
    <text evidence="4">The sequence shown here is derived from an EMBL/GenBank/DDBJ whole genome shotgun (WGS) entry which is preliminary data.</text>
</comment>
<reference evidence="4 5" key="1">
    <citation type="submission" date="2024-09" db="EMBL/GenBank/DDBJ databases">
        <authorList>
            <person name="Sun Q."/>
            <person name="Mori K."/>
        </authorList>
    </citation>
    <scope>NUCLEOTIDE SEQUENCE [LARGE SCALE GENOMIC DNA]</scope>
    <source>
        <strain evidence="4 5">TBRC 7907</strain>
    </source>
</reference>
<feature type="compositionally biased region" description="Pro residues" evidence="1">
    <location>
        <begin position="179"/>
        <end position="190"/>
    </location>
</feature>
<evidence type="ECO:0000256" key="3">
    <source>
        <dbReference type="SAM" id="SignalP"/>
    </source>
</evidence>
<keyword evidence="2" id="KW-0472">Membrane</keyword>
<gene>
    <name evidence="4" type="ORF">ACFFQA_22230</name>
</gene>
<keyword evidence="2" id="KW-1133">Transmembrane helix</keyword>
<evidence type="ECO:0000313" key="4">
    <source>
        <dbReference type="EMBL" id="MFB9906660.1"/>
    </source>
</evidence>
<feature type="signal peptide" evidence="3">
    <location>
        <begin position="1"/>
        <end position="30"/>
    </location>
</feature>
<feature type="chain" id="PRO_5045101051" evidence="3">
    <location>
        <begin position="31"/>
        <end position="336"/>
    </location>
</feature>
<keyword evidence="5" id="KW-1185">Reference proteome</keyword>
<dbReference type="Proteomes" id="UP001589693">
    <property type="component" value="Unassembled WGS sequence"/>
</dbReference>
<accession>A0ABV6A1Y7</accession>
<evidence type="ECO:0000256" key="2">
    <source>
        <dbReference type="SAM" id="Phobius"/>
    </source>
</evidence>
<feature type="compositionally biased region" description="Low complexity" evidence="1">
    <location>
        <begin position="191"/>
        <end position="202"/>
    </location>
</feature>
<sequence>MRVQQALRVSVVTVVLGGAALTGMAGSAAAAEPIVVGDCHATVMGTPGQPVSLSAGAVAAPVVNLVRAVPLLGPPLAGEADKAIRGLPPIPIGAVPDGKGGFITGGQIASSVIDKIDDIPLLGPVLGQVLNGVRQTLTATCGVTTQVANAVSKPVQDGTGAIADASQRVTGGGGTTPAPNQPPAPKPVPGQKPGQQPGTGQQAPPPQLQPGVTPGPGTGGLPDFQLPRFPWENNGYYDFGRVPLYDYSNLPVAMPGGLGALAPGLRYGQNVPGYNPAYGPIGGAADEDGVRSAGQASALPSGQSGRVAGPVLLAALALACVTAALVRTWALRRLPA</sequence>
<evidence type="ECO:0000313" key="5">
    <source>
        <dbReference type="Proteomes" id="UP001589693"/>
    </source>
</evidence>
<dbReference type="EMBL" id="JBHLZU010000018">
    <property type="protein sequence ID" value="MFB9906660.1"/>
    <property type="molecule type" value="Genomic_DNA"/>
</dbReference>
<organism evidence="4 5">
    <name type="scientific">Allokutzneria oryzae</name>
    <dbReference type="NCBI Taxonomy" id="1378989"/>
    <lineage>
        <taxon>Bacteria</taxon>
        <taxon>Bacillati</taxon>
        <taxon>Actinomycetota</taxon>
        <taxon>Actinomycetes</taxon>
        <taxon>Pseudonocardiales</taxon>
        <taxon>Pseudonocardiaceae</taxon>
        <taxon>Allokutzneria</taxon>
    </lineage>
</organism>